<sequence length="161" mass="17558">MTEHILIFFNLLASAVLVGKIVFLSFVTAPVLSRTLDADAFARVVRSLFPPYYGLGMLSAAVGWFTSLALGFFHGFGPVVLVPATLWLGILAIEQYCRTPLIAQINELSDQLKAKQLKGISTPLLQRQRDGLHRRSVQLNSLVLLMGLCILGFSGLSSTLP</sequence>
<name>A0AA96JSB6_9BACT</name>
<protein>
    <submittedName>
        <fullName evidence="7">DUF4149 domain-containing protein</fullName>
    </submittedName>
</protein>
<evidence type="ECO:0000256" key="2">
    <source>
        <dbReference type="ARBA" id="ARBA00022692"/>
    </source>
</evidence>
<evidence type="ECO:0000313" key="7">
    <source>
        <dbReference type="EMBL" id="WNM58078.1"/>
    </source>
</evidence>
<keyword evidence="2 5" id="KW-0812">Transmembrane</keyword>
<dbReference type="KEGG" id="nall:PP769_19240"/>
<dbReference type="RefSeq" id="WP_312643386.1">
    <property type="nucleotide sequence ID" value="NZ_CP116967.1"/>
</dbReference>
<comment type="subcellular location">
    <subcellularLocation>
        <location evidence="1">Membrane</location>
    </subcellularLocation>
</comment>
<accession>A0AA96JSB6</accession>
<evidence type="ECO:0000313" key="8">
    <source>
        <dbReference type="Proteomes" id="UP001302719"/>
    </source>
</evidence>
<evidence type="ECO:0000259" key="6">
    <source>
        <dbReference type="Pfam" id="PF13664"/>
    </source>
</evidence>
<dbReference type="InterPro" id="IPR025423">
    <property type="entry name" value="TMEM205-like"/>
</dbReference>
<dbReference type="AlphaFoldDB" id="A0AA96JSB6"/>
<proteinExistence type="predicted"/>
<evidence type="ECO:0000256" key="1">
    <source>
        <dbReference type="ARBA" id="ARBA00004370"/>
    </source>
</evidence>
<evidence type="ECO:0000256" key="4">
    <source>
        <dbReference type="ARBA" id="ARBA00023136"/>
    </source>
</evidence>
<dbReference type="EMBL" id="CP116967">
    <property type="protein sequence ID" value="WNM58078.1"/>
    <property type="molecule type" value="Genomic_DNA"/>
</dbReference>
<evidence type="ECO:0000256" key="3">
    <source>
        <dbReference type="ARBA" id="ARBA00022989"/>
    </source>
</evidence>
<keyword evidence="4 5" id="KW-0472">Membrane</keyword>
<keyword evidence="8" id="KW-1185">Reference proteome</keyword>
<keyword evidence="3 5" id="KW-1133">Transmembrane helix</keyword>
<dbReference type="Pfam" id="PF13664">
    <property type="entry name" value="DUF4149"/>
    <property type="match status" value="1"/>
</dbReference>
<feature type="transmembrane region" description="Helical" evidence="5">
    <location>
        <begin position="6"/>
        <end position="32"/>
    </location>
</feature>
<evidence type="ECO:0000256" key="5">
    <source>
        <dbReference type="SAM" id="Phobius"/>
    </source>
</evidence>
<feature type="transmembrane region" description="Helical" evidence="5">
    <location>
        <begin position="137"/>
        <end position="156"/>
    </location>
</feature>
<reference evidence="7 8" key="1">
    <citation type="submission" date="2023-01" db="EMBL/GenBank/DDBJ databases">
        <title>Cultivation and genomic characterization of new, ubiquitous marine nitrite-oxidizing bacteria from the Nitrospirales.</title>
        <authorList>
            <person name="Mueller A.J."/>
            <person name="Daebeler A."/>
            <person name="Herbold C.W."/>
            <person name="Kirkegaard R.H."/>
            <person name="Daims H."/>
        </authorList>
    </citation>
    <scope>NUCLEOTIDE SEQUENCE [LARGE SCALE GENOMIC DNA]</scope>
    <source>
        <strain evidence="7 8">VA</strain>
    </source>
</reference>
<dbReference type="Proteomes" id="UP001302719">
    <property type="component" value="Chromosome"/>
</dbReference>
<dbReference type="GO" id="GO:0016020">
    <property type="term" value="C:membrane"/>
    <property type="evidence" value="ECO:0007669"/>
    <property type="project" value="UniProtKB-SubCell"/>
</dbReference>
<feature type="transmembrane region" description="Helical" evidence="5">
    <location>
        <begin position="79"/>
        <end position="97"/>
    </location>
</feature>
<organism evidence="7 8">
    <name type="scientific">Candidatus Nitrospira allomarina</name>
    <dbReference type="NCBI Taxonomy" id="3020900"/>
    <lineage>
        <taxon>Bacteria</taxon>
        <taxon>Pseudomonadati</taxon>
        <taxon>Nitrospirota</taxon>
        <taxon>Nitrospiria</taxon>
        <taxon>Nitrospirales</taxon>
        <taxon>Nitrospiraceae</taxon>
        <taxon>Nitrospira</taxon>
    </lineage>
</organism>
<feature type="domain" description="TMEM205-like" evidence="6">
    <location>
        <begin position="12"/>
        <end position="106"/>
    </location>
</feature>
<gene>
    <name evidence="7" type="ORF">PP769_19240</name>
</gene>
<feature type="transmembrane region" description="Helical" evidence="5">
    <location>
        <begin position="52"/>
        <end position="73"/>
    </location>
</feature>